<evidence type="ECO:0000256" key="22">
    <source>
        <dbReference type="SAM" id="MobiDB-lite"/>
    </source>
</evidence>
<dbReference type="InterPro" id="IPR017441">
    <property type="entry name" value="Protein_kinase_ATP_BS"/>
</dbReference>
<keyword evidence="13" id="KW-0460">Magnesium</keyword>
<evidence type="ECO:0000256" key="7">
    <source>
        <dbReference type="ARBA" id="ARBA00022553"/>
    </source>
</evidence>
<evidence type="ECO:0000256" key="17">
    <source>
        <dbReference type="ARBA" id="ARBA00054738"/>
    </source>
</evidence>
<dbReference type="HOGENOM" id="CLU_000288_63_0_1"/>
<dbReference type="GO" id="GO:0005634">
    <property type="term" value="C:nucleus"/>
    <property type="evidence" value="ECO:0007669"/>
    <property type="project" value="UniProtKB-SubCell"/>
</dbReference>
<keyword evidence="5" id="KW-0488">Methylation</keyword>
<keyword evidence="9" id="KW-0479">Metal-binding</keyword>
<evidence type="ECO:0000256" key="10">
    <source>
        <dbReference type="ARBA" id="ARBA00022741"/>
    </source>
</evidence>
<keyword evidence="11" id="KW-0418">Kinase</keyword>
<dbReference type="SMART" id="SM00220">
    <property type="entry name" value="S_TKc"/>
    <property type="match status" value="1"/>
</dbReference>
<feature type="domain" description="Protein kinase" evidence="23">
    <location>
        <begin position="42"/>
        <end position="295"/>
    </location>
</feature>
<dbReference type="STRING" id="6669.E9G5D0"/>
<evidence type="ECO:0000259" key="23">
    <source>
        <dbReference type="PROSITE" id="PS50011"/>
    </source>
</evidence>
<evidence type="ECO:0000256" key="16">
    <source>
        <dbReference type="ARBA" id="ARBA00048679"/>
    </source>
</evidence>
<dbReference type="AlphaFoldDB" id="E9G5D0"/>
<keyword evidence="10 20" id="KW-0547">Nucleotide-binding</keyword>
<comment type="catalytic activity">
    <reaction evidence="16">
        <text>L-seryl-[protein] + ATP = O-phospho-L-seryl-[protein] + ADP + H(+)</text>
        <dbReference type="Rhea" id="RHEA:17989"/>
        <dbReference type="Rhea" id="RHEA-COMP:9863"/>
        <dbReference type="Rhea" id="RHEA-COMP:11604"/>
        <dbReference type="ChEBI" id="CHEBI:15378"/>
        <dbReference type="ChEBI" id="CHEBI:29999"/>
        <dbReference type="ChEBI" id="CHEBI:30616"/>
        <dbReference type="ChEBI" id="CHEBI:83421"/>
        <dbReference type="ChEBI" id="CHEBI:456216"/>
        <dbReference type="EC" id="2.7.11.1"/>
    </reaction>
</comment>
<feature type="compositionally biased region" description="Pro residues" evidence="22">
    <location>
        <begin position="378"/>
        <end position="395"/>
    </location>
</feature>
<evidence type="ECO:0000313" key="24">
    <source>
        <dbReference type="EMBL" id="EFX85652.1"/>
    </source>
</evidence>
<dbReference type="Proteomes" id="UP000000305">
    <property type="component" value="Unassembled WGS sequence"/>
</dbReference>
<keyword evidence="7" id="KW-0597">Phosphoprotein</keyword>
<comment type="catalytic activity">
    <reaction evidence="15">
        <text>L-threonyl-[protein] + ATP = O-phospho-L-threonyl-[protein] + ADP + H(+)</text>
        <dbReference type="Rhea" id="RHEA:46608"/>
        <dbReference type="Rhea" id="RHEA-COMP:11060"/>
        <dbReference type="Rhea" id="RHEA-COMP:11605"/>
        <dbReference type="ChEBI" id="CHEBI:15378"/>
        <dbReference type="ChEBI" id="CHEBI:30013"/>
        <dbReference type="ChEBI" id="CHEBI:30616"/>
        <dbReference type="ChEBI" id="CHEBI:61977"/>
        <dbReference type="ChEBI" id="CHEBI:456216"/>
        <dbReference type="EC" id="2.7.11.1"/>
    </reaction>
</comment>
<dbReference type="GO" id="GO:0004674">
    <property type="term" value="F:protein serine/threonine kinase activity"/>
    <property type="evidence" value="ECO:0000318"/>
    <property type="project" value="GO_Central"/>
</dbReference>
<dbReference type="InterPro" id="IPR011009">
    <property type="entry name" value="Kinase-like_dom_sf"/>
</dbReference>
<evidence type="ECO:0000256" key="15">
    <source>
        <dbReference type="ARBA" id="ARBA00047899"/>
    </source>
</evidence>
<evidence type="ECO:0000256" key="18">
    <source>
        <dbReference type="ARBA" id="ARBA00074971"/>
    </source>
</evidence>
<feature type="binding site" evidence="20">
    <location>
        <position position="71"/>
    </location>
    <ligand>
        <name>ATP</name>
        <dbReference type="ChEBI" id="CHEBI:30616"/>
    </ligand>
</feature>
<evidence type="ECO:0000256" key="11">
    <source>
        <dbReference type="ARBA" id="ARBA00022777"/>
    </source>
</evidence>
<evidence type="ECO:0000256" key="21">
    <source>
        <dbReference type="RuleBase" id="RU000304"/>
    </source>
</evidence>
<dbReference type="PhylomeDB" id="E9G5D0"/>
<dbReference type="EC" id="2.7.11.1" evidence="4"/>
<evidence type="ECO:0000256" key="19">
    <source>
        <dbReference type="ARBA" id="ARBA00077142"/>
    </source>
</evidence>
<dbReference type="OMA" id="MDCKYNI"/>
<dbReference type="Gene3D" id="1.10.510.10">
    <property type="entry name" value="Transferase(Phosphotransferase) domain 1"/>
    <property type="match status" value="1"/>
</dbReference>
<evidence type="ECO:0000256" key="20">
    <source>
        <dbReference type="PROSITE-ProRule" id="PRU10141"/>
    </source>
</evidence>
<feature type="region of interest" description="Disordered" evidence="22">
    <location>
        <begin position="367"/>
        <end position="395"/>
    </location>
</feature>
<organism evidence="24 25">
    <name type="scientific">Daphnia pulex</name>
    <name type="common">Water flea</name>
    <dbReference type="NCBI Taxonomy" id="6669"/>
    <lineage>
        <taxon>Eukaryota</taxon>
        <taxon>Metazoa</taxon>
        <taxon>Ecdysozoa</taxon>
        <taxon>Arthropoda</taxon>
        <taxon>Crustacea</taxon>
        <taxon>Branchiopoda</taxon>
        <taxon>Diplostraca</taxon>
        <taxon>Cladocera</taxon>
        <taxon>Anomopoda</taxon>
        <taxon>Daphniidae</taxon>
        <taxon>Daphnia</taxon>
    </lineage>
</organism>
<dbReference type="PANTHER" id="PTHR24346">
    <property type="entry name" value="MAP/MICROTUBULE AFFINITY-REGULATING KINASE"/>
    <property type="match status" value="1"/>
</dbReference>
<dbReference type="GO" id="GO:0005524">
    <property type="term" value="F:ATP binding"/>
    <property type="evidence" value="ECO:0007669"/>
    <property type="project" value="UniProtKB-UniRule"/>
</dbReference>
<dbReference type="EMBL" id="GL732532">
    <property type="protein sequence ID" value="EFX85652.1"/>
    <property type="molecule type" value="Genomic_DNA"/>
</dbReference>
<dbReference type="eggNOG" id="KOG4717">
    <property type="taxonomic scope" value="Eukaryota"/>
</dbReference>
<dbReference type="SUPFAM" id="SSF56112">
    <property type="entry name" value="Protein kinase-like (PK-like)"/>
    <property type="match status" value="1"/>
</dbReference>
<protein>
    <recommendedName>
        <fullName evidence="18">SNF-related serine/threonine-protein kinase</fullName>
        <ecNumber evidence="4">2.7.11.1</ecNumber>
    </recommendedName>
    <alternativeName>
        <fullName evidence="19">SNF1-related kinase</fullName>
    </alternativeName>
</protein>
<evidence type="ECO:0000256" key="5">
    <source>
        <dbReference type="ARBA" id="ARBA00022481"/>
    </source>
</evidence>
<accession>E9G5D0</accession>
<dbReference type="InterPro" id="IPR000719">
    <property type="entry name" value="Prot_kinase_dom"/>
</dbReference>
<comment type="similarity">
    <text evidence="3">Belongs to the protein kinase superfamily. CAMK Ser/Thr protein kinase family.</text>
</comment>
<dbReference type="CDD" id="cd14339">
    <property type="entry name" value="UBA_SNRK"/>
    <property type="match status" value="1"/>
</dbReference>
<dbReference type="GO" id="GO:0046872">
    <property type="term" value="F:metal ion binding"/>
    <property type="evidence" value="ECO:0007669"/>
    <property type="project" value="UniProtKB-KW"/>
</dbReference>
<keyword evidence="25" id="KW-1185">Reference proteome</keyword>
<evidence type="ECO:0000256" key="6">
    <source>
        <dbReference type="ARBA" id="ARBA00022527"/>
    </source>
</evidence>
<sequence length="395" mass="44519">MQKTVGLTRVGSGRASAGRGQRNNFGFHLSNVSYDGKIAGLYDLEETLGRGHFAVVKLARHVFTGEKVAVKVIDKTKLDEISRAHLFQEVRCMKLVQHPNVVRLYEVIDTQTKLYLILELGDGGDLYDYIMRHENGLDQESARHYFRQVVHAISYCHQLHVVHRDLKPENVVFFEKLGMVKLTDFGFSNKYNPGQKLETSCGSLAYSAPEILLGDSYDAPAVDIWSLGVILYMLVCGHPPFQEANDSETLTMIMDCKYTVPPHVSEGCRRLIGRMLQRDPANRATLEEIANDPWLQDGAAALPPAHYLPLVSREHLTEDDHAIILQKMVNGNIATKEEILDALDKDEYNNITATYFLLAERKLRAQRQEQAQMISRRQPPPPPAPPPPLEPDPKV</sequence>
<reference evidence="24 25" key="1">
    <citation type="journal article" date="2011" name="Science">
        <title>The ecoresponsive genome of Daphnia pulex.</title>
        <authorList>
            <person name="Colbourne J.K."/>
            <person name="Pfrender M.E."/>
            <person name="Gilbert D."/>
            <person name="Thomas W.K."/>
            <person name="Tucker A."/>
            <person name="Oakley T.H."/>
            <person name="Tokishita S."/>
            <person name="Aerts A."/>
            <person name="Arnold G.J."/>
            <person name="Basu M.K."/>
            <person name="Bauer D.J."/>
            <person name="Caceres C.E."/>
            <person name="Carmel L."/>
            <person name="Casola C."/>
            <person name="Choi J.H."/>
            <person name="Detter J.C."/>
            <person name="Dong Q."/>
            <person name="Dusheyko S."/>
            <person name="Eads B.D."/>
            <person name="Frohlich T."/>
            <person name="Geiler-Samerotte K.A."/>
            <person name="Gerlach D."/>
            <person name="Hatcher P."/>
            <person name="Jogdeo S."/>
            <person name="Krijgsveld J."/>
            <person name="Kriventseva E.V."/>
            <person name="Kultz D."/>
            <person name="Laforsch C."/>
            <person name="Lindquist E."/>
            <person name="Lopez J."/>
            <person name="Manak J.R."/>
            <person name="Muller J."/>
            <person name="Pangilinan J."/>
            <person name="Patwardhan R.P."/>
            <person name="Pitluck S."/>
            <person name="Pritham E.J."/>
            <person name="Rechtsteiner A."/>
            <person name="Rho M."/>
            <person name="Rogozin I.B."/>
            <person name="Sakarya O."/>
            <person name="Salamov A."/>
            <person name="Schaack S."/>
            <person name="Shapiro H."/>
            <person name="Shiga Y."/>
            <person name="Skalitzky C."/>
            <person name="Smith Z."/>
            <person name="Souvorov A."/>
            <person name="Sung W."/>
            <person name="Tang Z."/>
            <person name="Tsuchiya D."/>
            <person name="Tu H."/>
            <person name="Vos H."/>
            <person name="Wang M."/>
            <person name="Wolf Y.I."/>
            <person name="Yamagata H."/>
            <person name="Yamada T."/>
            <person name="Ye Y."/>
            <person name="Shaw J.R."/>
            <person name="Andrews J."/>
            <person name="Crease T.J."/>
            <person name="Tang H."/>
            <person name="Lucas S.M."/>
            <person name="Robertson H.M."/>
            <person name="Bork P."/>
            <person name="Koonin E.V."/>
            <person name="Zdobnov E.M."/>
            <person name="Grigoriev I.V."/>
            <person name="Lynch M."/>
            <person name="Boore J.L."/>
        </authorList>
    </citation>
    <scope>NUCLEOTIDE SEQUENCE [LARGE SCALE GENOMIC DNA]</scope>
</reference>
<dbReference type="InterPro" id="IPR008271">
    <property type="entry name" value="Ser/Thr_kinase_AS"/>
</dbReference>
<keyword evidence="8" id="KW-0808">Transferase</keyword>
<evidence type="ECO:0000256" key="8">
    <source>
        <dbReference type="ARBA" id="ARBA00022679"/>
    </source>
</evidence>
<evidence type="ECO:0000256" key="2">
    <source>
        <dbReference type="ARBA" id="ARBA00004123"/>
    </source>
</evidence>
<evidence type="ECO:0000256" key="14">
    <source>
        <dbReference type="ARBA" id="ARBA00023242"/>
    </source>
</evidence>
<evidence type="ECO:0000256" key="12">
    <source>
        <dbReference type="ARBA" id="ARBA00022840"/>
    </source>
</evidence>
<dbReference type="PANTHER" id="PTHR24346:SF45">
    <property type="entry name" value="PROTEIN KINASE DOMAIN-CONTAINING PROTEIN"/>
    <property type="match status" value="1"/>
</dbReference>
<keyword evidence="14" id="KW-0539">Nucleus</keyword>
<evidence type="ECO:0000256" key="13">
    <source>
        <dbReference type="ARBA" id="ARBA00022842"/>
    </source>
</evidence>
<keyword evidence="6 21" id="KW-0723">Serine/threonine-protein kinase</keyword>
<evidence type="ECO:0000313" key="25">
    <source>
        <dbReference type="Proteomes" id="UP000000305"/>
    </source>
</evidence>
<proteinExistence type="inferred from homology"/>
<comment type="subcellular location">
    <subcellularLocation>
        <location evidence="2">Nucleus</location>
    </subcellularLocation>
</comment>
<evidence type="ECO:0000256" key="9">
    <source>
        <dbReference type="ARBA" id="ARBA00022723"/>
    </source>
</evidence>
<evidence type="ECO:0000256" key="3">
    <source>
        <dbReference type="ARBA" id="ARBA00006692"/>
    </source>
</evidence>
<dbReference type="PROSITE" id="PS50011">
    <property type="entry name" value="PROTEIN_KINASE_DOM"/>
    <property type="match status" value="1"/>
</dbReference>
<dbReference type="CDD" id="cd14074">
    <property type="entry name" value="STKc_SNRK"/>
    <property type="match status" value="1"/>
</dbReference>
<dbReference type="PROSITE" id="PS00107">
    <property type="entry name" value="PROTEIN_KINASE_ATP"/>
    <property type="match status" value="1"/>
</dbReference>
<evidence type="ECO:0000256" key="1">
    <source>
        <dbReference type="ARBA" id="ARBA00001946"/>
    </source>
</evidence>
<gene>
    <name evidence="24" type="ORF">DAPPUDRAFT_45699</name>
</gene>
<comment type="cofactor">
    <cofactor evidence="1">
        <name>Mg(2+)</name>
        <dbReference type="ChEBI" id="CHEBI:18420"/>
    </cofactor>
</comment>
<dbReference type="FunFam" id="3.30.200.20:FF:000003">
    <property type="entry name" value="Non-specific serine/threonine protein kinase"/>
    <property type="match status" value="1"/>
</dbReference>
<dbReference type="FunFam" id="1.10.510.10:FF:000166">
    <property type="entry name" value="SNF-related serine/threonine-protein kinase"/>
    <property type="match status" value="1"/>
</dbReference>
<dbReference type="InParanoid" id="E9G5D0"/>
<keyword evidence="12 20" id="KW-0067">ATP-binding</keyword>
<dbReference type="KEGG" id="dpx:DAPPUDRAFT_45699"/>
<evidence type="ECO:0000256" key="4">
    <source>
        <dbReference type="ARBA" id="ARBA00012513"/>
    </source>
</evidence>
<dbReference type="Pfam" id="PF00069">
    <property type="entry name" value="Pkinase"/>
    <property type="match status" value="1"/>
</dbReference>
<name>E9G5D0_DAPPU</name>
<comment type="function">
    <text evidence="17">May play a role in hematopoietic cell proliferation or differentiation. Potential mediator of neuronal apoptosis.</text>
</comment>
<dbReference type="OrthoDB" id="942095at2759"/>
<dbReference type="PROSITE" id="PS00108">
    <property type="entry name" value="PROTEIN_KINASE_ST"/>
    <property type="match status" value="1"/>
</dbReference>